<keyword evidence="3" id="KW-1185">Reference proteome</keyword>
<dbReference type="EMBL" id="BMAW01061194">
    <property type="protein sequence ID" value="GFT30108.1"/>
    <property type="molecule type" value="Genomic_DNA"/>
</dbReference>
<dbReference type="AlphaFoldDB" id="A0A8X6NR20"/>
<reference evidence="1" key="1">
    <citation type="submission" date="2020-08" db="EMBL/GenBank/DDBJ databases">
        <title>Multicomponent nature underlies the extraordinary mechanical properties of spider dragline silk.</title>
        <authorList>
            <person name="Kono N."/>
            <person name="Nakamura H."/>
            <person name="Mori M."/>
            <person name="Yoshida Y."/>
            <person name="Ohtoshi R."/>
            <person name="Malay A.D."/>
            <person name="Moran D.A.P."/>
            <person name="Tomita M."/>
            <person name="Numata K."/>
            <person name="Arakawa K."/>
        </authorList>
    </citation>
    <scope>NUCLEOTIDE SEQUENCE</scope>
</reference>
<dbReference type="Proteomes" id="UP000887013">
    <property type="component" value="Unassembled WGS sequence"/>
</dbReference>
<dbReference type="EMBL" id="BMAW01062951">
    <property type="protein sequence ID" value="GFT38041.1"/>
    <property type="molecule type" value="Genomic_DNA"/>
</dbReference>
<proteinExistence type="predicted"/>
<evidence type="ECO:0000313" key="2">
    <source>
        <dbReference type="EMBL" id="GFT38041.1"/>
    </source>
</evidence>
<protein>
    <submittedName>
        <fullName evidence="1">Uncharacterized protein</fullName>
    </submittedName>
</protein>
<sequence>MKSVIVAKLLFCDRNRSLYVAHSLSVPECLFAPELRDKDERRKISRTINGVYYFPFFCSIAGGKGHSGFYFHFNVGASKGEMTSTVFSKVEHILEFNILGETSAMLRLCECIT</sequence>
<comment type="caution">
    <text evidence="1">The sequence shown here is derived from an EMBL/GenBank/DDBJ whole genome shotgun (WGS) entry which is preliminary data.</text>
</comment>
<gene>
    <name evidence="1" type="ORF">NPIL_466671</name>
    <name evidence="2" type="ORF">NPIL_496591</name>
</gene>
<evidence type="ECO:0000313" key="3">
    <source>
        <dbReference type="Proteomes" id="UP000887013"/>
    </source>
</evidence>
<name>A0A8X6NR20_NEPPI</name>
<evidence type="ECO:0000313" key="1">
    <source>
        <dbReference type="EMBL" id="GFT30108.1"/>
    </source>
</evidence>
<organism evidence="1 3">
    <name type="scientific">Nephila pilipes</name>
    <name type="common">Giant wood spider</name>
    <name type="synonym">Nephila maculata</name>
    <dbReference type="NCBI Taxonomy" id="299642"/>
    <lineage>
        <taxon>Eukaryota</taxon>
        <taxon>Metazoa</taxon>
        <taxon>Ecdysozoa</taxon>
        <taxon>Arthropoda</taxon>
        <taxon>Chelicerata</taxon>
        <taxon>Arachnida</taxon>
        <taxon>Araneae</taxon>
        <taxon>Araneomorphae</taxon>
        <taxon>Entelegynae</taxon>
        <taxon>Araneoidea</taxon>
        <taxon>Nephilidae</taxon>
        <taxon>Nephila</taxon>
    </lineage>
</organism>
<accession>A0A8X6NR20</accession>